<evidence type="ECO:0000313" key="2">
    <source>
        <dbReference type="EMBL" id="JAS22852.1"/>
    </source>
</evidence>
<dbReference type="EMBL" id="GEDC01004822">
    <property type="protein sequence ID" value="JAS32476.1"/>
    <property type="molecule type" value="Transcribed_RNA"/>
</dbReference>
<gene>
    <name evidence="3" type="ORF">g.15901</name>
    <name evidence="2" type="ORF">g.15903</name>
    <name evidence="1" type="ORF">g.15904</name>
</gene>
<protein>
    <recommendedName>
        <fullName evidence="4">Phosphoribulokinase/uridine kinase domain-containing protein</fullName>
    </recommendedName>
</protein>
<dbReference type="EMBL" id="GEDC01014446">
    <property type="protein sequence ID" value="JAS22852.1"/>
    <property type="molecule type" value="Transcribed_RNA"/>
</dbReference>
<evidence type="ECO:0000313" key="3">
    <source>
        <dbReference type="EMBL" id="JAS32476.1"/>
    </source>
</evidence>
<dbReference type="PANTHER" id="PTHR10285">
    <property type="entry name" value="URIDINE KINASE"/>
    <property type="match status" value="1"/>
</dbReference>
<dbReference type="Gene3D" id="3.40.50.300">
    <property type="entry name" value="P-loop containing nucleotide triphosphate hydrolases"/>
    <property type="match status" value="1"/>
</dbReference>
<evidence type="ECO:0000313" key="1">
    <source>
        <dbReference type="EMBL" id="JAS16254.1"/>
    </source>
</evidence>
<organism evidence="2">
    <name type="scientific">Clastoptera arizonana</name>
    <name type="common">Arizona spittle bug</name>
    <dbReference type="NCBI Taxonomy" id="38151"/>
    <lineage>
        <taxon>Eukaryota</taxon>
        <taxon>Metazoa</taxon>
        <taxon>Ecdysozoa</taxon>
        <taxon>Arthropoda</taxon>
        <taxon>Hexapoda</taxon>
        <taxon>Insecta</taxon>
        <taxon>Pterygota</taxon>
        <taxon>Neoptera</taxon>
        <taxon>Paraneoptera</taxon>
        <taxon>Hemiptera</taxon>
        <taxon>Auchenorrhyncha</taxon>
        <taxon>Cercopoidea</taxon>
        <taxon>Clastopteridae</taxon>
        <taxon>Clastoptera</taxon>
    </lineage>
</organism>
<proteinExistence type="predicted"/>
<sequence length="179" mass="20690">MKENWTVIAVSGVTCGGKSSLVKAMKDKFPHAIVIHQDDYFFLESDPRHTKVVSLNCLNWEIMSSIDMDKLRKDVEDILKRSCNSKMLILDGFLVLNDEYLSKICKKKLYFILSEEECRKRRVARVYIPPDVPGYFDKIVWPEFLKSKDEALKLNPDLQLIDGSRSTESILTELLQTLD</sequence>
<name>A0A1B6DB34_9HEMI</name>
<reference evidence="2" key="1">
    <citation type="submission" date="2015-12" db="EMBL/GenBank/DDBJ databases">
        <title>De novo transcriptome assembly of four potential Pierce s Disease insect vectors from Arizona vineyards.</title>
        <authorList>
            <person name="Tassone E.E."/>
        </authorList>
    </citation>
    <scope>NUCLEOTIDE SEQUENCE</scope>
</reference>
<evidence type="ECO:0008006" key="4">
    <source>
        <dbReference type="Google" id="ProtNLM"/>
    </source>
</evidence>
<dbReference type="AlphaFoldDB" id="A0A1B6DB34"/>
<dbReference type="SUPFAM" id="SSF52540">
    <property type="entry name" value="P-loop containing nucleoside triphosphate hydrolases"/>
    <property type="match status" value="1"/>
</dbReference>
<accession>A0A1B6DB34</accession>
<dbReference type="EMBL" id="GEDC01021044">
    <property type="protein sequence ID" value="JAS16254.1"/>
    <property type="molecule type" value="Transcribed_RNA"/>
</dbReference>
<dbReference type="InterPro" id="IPR027417">
    <property type="entry name" value="P-loop_NTPase"/>
</dbReference>